<accession>A0AAV7IUY2</accession>
<protein>
    <submittedName>
        <fullName evidence="1">Uncharacterized protein</fullName>
    </submittedName>
</protein>
<dbReference type="EMBL" id="JAHXZJ010000747">
    <property type="protein sequence ID" value="KAH0558156.1"/>
    <property type="molecule type" value="Genomic_DNA"/>
</dbReference>
<evidence type="ECO:0000313" key="1">
    <source>
        <dbReference type="EMBL" id="KAH0558156.1"/>
    </source>
</evidence>
<dbReference type="AlphaFoldDB" id="A0AAV7IUY2"/>
<keyword evidence="2" id="KW-1185">Reference proteome</keyword>
<proteinExistence type="predicted"/>
<gene>
    <name evidence="1" type="ORF">KQX54_014677</name>
</gene>
<name>A0AAV7IUY2_COTGL</name>
<comment type="caution">
    <text evidence="1">The sequence shown here is derived from an EMBL/GenBank/DDBJ whole genome shotgun (WGS) entry which is preliminary data.</text>
</comment>
<evidence type="ECO:0000313" key="2">
    <source>
        <dbReference type="Proteomes" id="UP000826195"/>
    </source>
</evidence>
<reference evidence="1 2" key="1">
    <citation type="journal article" date="2021" name="J. Hered.">
        <title>A chromosome-level genome assembly of the parasitoid wasp, Cotesia glomerata (Hymenoptera: Braconidae).</title>
        <authorList>
            <person name="Pinto B.J."/>
            <person name="Weis J.J."/>
            <person name="Gamble T."/>
            <person name="Ode P.J."/>
            <person name="Paul R."/>
            <person name="Zaspel J.M."/>
        </authorList>
    </citation>
    <scope>NUCLEOTIDE SEQUENCE [LARGE SCALE GENOMIC DNA]</scope>
    <source>
        <strain evidence="1">CgM1</strain>
    </source>
</reference>
<organism evidence="1 2">
    <name type="scientific">Cotesia glomerata</name>
    <name type="common">Lepidopteran parasitic wasp</name>
    <name type="synonym">Apanteles glomeratus</name>
    <dbReference type="NCBI Taxonomy" id="32391"/>
    <lineage>
        <taxon>Eukaryota</taxon>
        <taxon>Metazoa</taxon>
        <taxon>Ecdysozoa</taxon>
        <taxon>Arthropoda</taxon>
        <taxon>Hexapoda</taxon>
        <taxon>Insecta</taxon>
        <taxon>Pterygota</taxon>
        <taxon>Neoptera</taxon>
        <taxon>Endopterygota</taxon>
        <taxon>Hymenoptera</taxon>
        <taxon>Apocrita</taxon>
        <taxon>Ichneumonoidea</taxon>
        <taxon>Braconidae</taxon>
        <taxon>Microgastrinae</taxon>
        <taxon>Cotesia</taxon>
    </lineage>
</organism>
<sequence length="78" mass="8342">MGRVPSRLYYQSSCCSEPKSGYGSASPPPIKSIIYTATLIFSLESIAQGSSLLTQVRVNTGGKPQLQPLLQSRVNPNA</sequence>
<dbReference type="Proteomes" id="UP000826195">
    <property type="component" value="Unassembled WGS sequence"/>
</dbReference>